<dbReference type="InterPro" id="IPR001296">
    <property type="entry name" value="Glyco_trans_1"/>
</dbReference>
<evidence type="ECO:0000259" key="1">
    <source>
        <dbReference type="Pfam" id="PF00534"/>
    </source>
</evidence>
<evidence type="ECO:0000313" key="2">
    <source>
        <dbReference type="EMBL" id="RIA36340.1"/>
    </source>
</evidence>
<dbReference type="GO" id="GO:0016757">
    <property type="term" value="F:glycosyltransferase activity"/>
    <property type="evidence" value="ECO:0007669"/>
    <property type="project" value="InterPro"/>
</dbReference>
<dbReference type="SUPFAM" id="SSF53756">
    <property type="entry name" value="UDP-Glycosyltransferase/glycogen phosphorylase"/>
    <property type="match status" value="1"/>
</dbReference>
<dbReference type="PANTHER" id="PTHR45947:SF3">
    <property type="entry name" value="SULFOQUINOVOSYL TRANSFERASE SQD2"/>
    <property type="match status" value="1"/>
</dbReference>
<comment type="caution">
    <text evidence="2">The sequence shown here is derived from an EMBL/GenBank/DDBJ whole genome shotgun (WGS) entry which is preliminary data.</text>
</comment>
<keyword evidence="2" id="KW-0808">Transferase</keyword>
<name>A0A397NFR8_ECTOL</name>
<evidence type="ECO:0000313" key="3">
    <source>
        <dbReference type="Proteomes" id="UP000265836"/>
    </source>
</evidence>
<protein>
    <submittedName>
        <fullName evidence="2">Glycosyltransferase involved in cell wall biosynthesis</fullName>
    </submittedName>
</protein>
<organism evidence="2 3">
    <name type="scientific">Ectopseudomonas oleovorans</name>
    <name type="common">Pseudomonas oleovorans</name>
    <dbReference type="NCBI Taxonomy" id="301"/>
    <lineage>
        <taxon>Bacteria</taxon>
        <taxon>Pseudomonadati</taxon>
        <taxon>Pseudomonadota</taxon>
        <taxon>Gammaproteobacteria</taxon>
        <taxon>Pseudomonadales</taxon>
        <taxon>Pseudomonadaceae</taxon>
        <taxon>Ectopseudomonas</taxon>
    </lineage>
</organism>
<reference evidence="2 3" key="1">
    <citation type="submission" date="2018-08" db="EMBL/GenBank/DDBJ databases">
        <title>Genome sequencing of rice bacterial endophytes.</title>
        <authorList>
            <person name="Venturi V."/>
        </authorList>
    </citation>
    <scope>NUCLEOTIDE SEQUENCE [LARGE SCALE GENOMIC DNA]</scope>
    <source>
        <strain evidence="2 3">E1205</strain>
    </source>
</reference>
<dbReference type="RefSeq" id="WP_137010757.1">
    <property type="nucleotide sequence ID" value="NZ_QXDA01000001.1"/>
</dbReference>
<accession>A0A397NFR8</accession>
<dbReference type="PANTHER" id="PTHR45947">
    <property type="entry name" value="SULFOQUINOVOSYL TRANSFERASE SQD2"/>
    <property type="match status" value="1"/>
</dbReference>
<sequence length="399" mass="44502">MKVAYITMQFPVPSETFASWDVESLRKQGCEVSVYCMRPKSPAFGELVRERGHSDIAISHFSWTSLGGGLTYSFRHPLVVINLLGWVVSCCFRSPKHLFKSLVLFPSVISIFRFLFEKKPDVVHLFWGHYPAMVGYLVDKYMPGTVLSMFLGAHDLISAYPGSVKLSRNVNAIFTHSRANLEALSAMGIDVAKVHVVARGIKLDFPVLSSVKKFYDLQNPVFLAAGRLIEDKGFDDVLRVFKNILRAHPSAVLKIAGDGPFRSRLVCMTGELKIERSVYFLGHLDQLSLVTLMSEAHFFLLMSRHPSERLPNVVKEAMFQKCIVLTTKTPGVDELVESGVTGYIVEKGDCNSASQYVLSCLQKTECLVAMACAANSFVGKGFNVDVSMARYIDYWRAGE</sequence>
<dbReference type="Gene3D" id="3.40.50.2000">
    <property type="entry name" value="Glycogen Phosphorylase B"/>
    <property type="match status" value="2"/>
</dbReference>
<proteinExistence type="predicted"/>
<dbReference type="Proteomes" id="UP000265836">
    <property type="component" value="Unassembled WGS sequence"/>
</dbReference>
<dbReference type="InterPro" id="IPR050194">
    <property type="entry name" value="Glycosyltransferase_grp1"/>
</dbReference>
<dbReference type="AlphaFoldDB" id="A0A397NFR8"/>
<gene>
    <name evidence="2" type="ORF">DFO61_0812</name>
</gene>
<dbReference type="Pfam" id="PF00534">
    <property type="entry name" value="Glycos_transf_1"/>
    <property type="match status" value="1"/>
</dbReference>
<feature type="domain" description="Glycosyl transferase family 1" evidence="1">
    <location>
        <begin position="217"/>
        <end position="365"/>
    </location>
</feature>
<dbReference type="EMBL" id="QXDA01000001">
    <property type="protein sequence ID" value="RIA36340.1"/>
    <property type="molecule type" value="Genomic_DNA"/>
</dbReference>